<dbReference type="InterPro" id="IPR007511">
    <property type="entry name" value="DUF501"/>
</dbReference>
<proteinExistence type="predicted"/>
<comment type="caution">
    <text evidence="1">The sequence shown here is derived from an EMBL/GenBank/DDBJ whole genome shotgun (WGS) entry which is preliminary data.</text>
</comment>
<name>A0A3L6L8J3_9TRYP</name>
<sequence length="275" mass="29483">MQSPSAFVAAADQSNYRVPDAQLATCTKHGGAAVLCATAGKVGRNGRTAAVGATLFWLTCPYLNTIVARFERHSAISALQRLLDNDRKVSEAHVASHARYEERVKELLSSERWAFFDAHFVTGAAESAGGRKYGNAAVSHATDLKCLHALVAQSLCGASNPIGDAVIHYILLLAEKVKTIKNASAPLSSEKGNSGDCSTAEVCGGENSFAAESLALDEVSLLVEFVKQRLTDDIRGDRSDLRSVHDADKLCSSACEVLTFLDGRPPRSRKKHRIN</sequence>
<organism evidence="1">
    <name type="scientific">Trypanosoma brucei equiperdum</name>
    <dbReference type="NCBI Taxonomy" id="630700"/>
    <lineage>
        <taxon>Eukaryota</taxon>
        <taxon>Discoba</taxon>
        <taxon>Euglenozoa</taxon>
        <taxon>Kinetoplastea</taxon>
        <taxon>Metakinetoplastina</taxon>
        <taxon>Trypanosomatida</taxon>
        <taxon>Trypanosomatidae</taxon>
        <taxon>Trypanosoma</taxon>
    </lineage>
</organism>
<reference evidence="1" key="1">
    <citation type="submission" date="2018-09" db="EMBL/GenBank/DDBJ databases">
        <title>whole genome sequence of T. equiperdum IVM-t1 strain.</title>
        <authorList>
            <person name="Suganuma K."/>
        </authorList>
    </citation>
    <scope>NUCLEOTIDE SEQUENCE [LARGE SCALE GENOMIC DNA]</scope>
    <source>
        <strain evidence="1">IVM-t1</strain>
    </source>
</reference>
<dbReference type="PANTHER" id="PTHR37163:SF1">
    <property type="entry name" value="DUF501 DOMAIN-CONTAINING PROTEIN"/>
    <property type="match status" value="1"/>
</dbReference>
<dbReference type="Proteomes" id="UP000266743">
    <property type="component" value="Chromosome 4"/>
</dbReference>
<dbReference type="Pfam" id="PF04417">
    <property type="entry name" value="DUF501"/>
    <property type="match status" value="1"/>
</dbReference>
<accession>A0A3L6L8J3</accession>
<dbReference type="EMBL" id="QSBY01000004">
    <property type="protein sequence ID" value="RHW73003.1"/>
    <property type="molecule type" value="Genomic_DNA"/>
</dbReference>
<protein>
    <submittedName>
        <fullName evidence="1">Uncharacterized protein</fullName>
    </submittedName>
</protein>
<dbReference type="PANTHER" id="PTHR37163">
    <property type="entry name" value="CONSERVED PROTEIN"/>
    <property type="match status" value="1"/>
</dbReference>
<gene>
    <name evidence="1" type="ORF">DPX39_040012700</name>
</gene>
<evidence type="ECO:0000313" key="1">
    <source>
        <dbReference type="EMBL" id="RHW73003.1"/>
    </source>
</evidence>
<dbReference type="AlphaFoldDB" id="A0A3L6L8J3"/>